<feature type="chain" id="PRO_5036764919" evidence="1">
    <location>
        <begin position="21"/>
        <end position="251"/>
    </location>
</feature>
<dbReference type="InterPro" id="IPR007433">
    <property type="entry name" value="DUF481"/>
</dbReference>
<dbReference type="Proteomes" id="UP000671852">
    <property type="component" value="Chromosome"/>
</dbReference>
<evidence type="ECO:0000313" key="3">
    <source>
        <dbReference type="Proteomes" id="UP000671852"/>
    </source>
</evidence>
<protein>
    <submittedName>
        <fullName evidence="2">DUF481 domain-containing protein</fullName>
    </submittedName>
</protein>
<evidence type="ECO:0000313" key="2">
    <source>
        <dbReference type="EMBL" id="QSZ40718.1"/>
    </source>
</evidence>
<reference evidence="2" key="2">
    <citation type="submission" date="2021-04" db="EMBL/GenBank/DDBJ databases">
        <title>Isolation and characterization of a novel species of the genus Sulfurimonas.</title>
        <authorList>
            <person name="Fukui M."/>
        </authorList>
    </citation>
    <scope>NUCLEOTIDE SEQUENCE</scope>
    <source>
        <strain evidence="2">H1576</strain>
    </source>
</reference>
<keyword evidence="3" id="KW-1185">Reference proteome</keyword>
<reference evidence="2" key="1">
    <citation type="submission" date="2019-11" db="EMBL/GenBank/DDBJ databases">
        <authorList>
            <person name="Kojima H."/>
        </authorList>
    </citation>
    <scope>NUCLEOTIDE SEQUENCE</scope>
    <source>
        <strain evidence="2">H1576</strain>
    </source>
</reference>
<accession>A0A975GBY4</accession>
<organism evidence="2 3">
    <name type="scientific">Sulfurimonas aquatica</name>
    <dbReference type="NCBI Taxonomy" id="2672570"/>
    <lineage>
        <taxon>Bacteria</taxon>
        <taxon>Pseudomonadati</taxon>
        <taxon>Campylobacterota</taxon>
        <taxon>Epsilonproteobacteria</taxon>
        <taxon>Campylobacterales</taxon>
        <taxon>Sulfurimonadaceae</taxon>
        <taxon>Sulfurimonas</taxon>
    </lineage>
</organism>
<gene>
    <name evidence="2" type="ORF">GJV85_00815</name>
</gene>
<dbReference type="KEGG" id="saqt:GJV85_00815"/>
<keyword evidence="1" id="KW-0732">Signal</keyword>
<sequence length="251" mass="27960">MKKILLSTILASSLVVVAQAATEETPLVTHTELGYIETSGNTQTQTFNLDANAKKSWGKHVGNAMLDGQYATNKNATSGDVERIKNKYVAELTYDYDFTKRFAFTYLAGYKADEFSSFGYQYYTGPGAKYKAIVAKSHNLTVEAGALYAADKFNDTLAITNKKEDTYAAYRLKALFDWKIVDNLKFNQEVSMRGSFEETKNYFIYSKSGFTSKFSDMFSAGLSYKVDYVATPAAGVQDTDTTLTLNLIVDY</sequence>
<dbReference type="RefSeq" id="WP_207561997.1">
    <property type="nucleotide sequence ID" value="NZ_CP046072.1"/>
</dbReference>
<dbReference type="Pfam" id="PF04338">
    <property type="entry name" value="DUF481"/>
    <property type="match status" value="1"/>
</dbReference>
<name>A0A975GBY4_9BACT</name>
<dbReference type="EMBL" id="CP046072">
    <property type="protein sequence ID" value="QSZ40718.1"/>
    <property type="molecule type" value="Genomic_DNA"/>
</dbReference>
<proteinExistence type="predicted"/>
<feature type="signal peptide" evidence="1">
    <location>
        <begin position="1"/>
        <end position="20"/>
    </location>
</feature>
<dbReference type="AlphaFoldDB" id="A0A975GBY4"/>
<evidence type="ECO:0000256" key="1">
    <source>
        <dbReference type="SAM" id="SignalP"/>
    </source>
</evidence>